<evidence type="ECO:0000259" key="1">
    <source>
        <dbReference type="Pfam" id="PF03235"/>
    </source>
</evidence>
<dbReference type="AlphaFoldDB" id="A0AAW6FZB9"/>
<dbReference type="EMBL" id="JAQNQY010000004">
    <property type="protein sequence ID" value="MDC1751839.1"/>
    <property type="molecule type" value="Genomic_DNA"/>
</dbReference>
<sequence length="725" mass="86149">MIQNTIQELLESEYLVVPEIQREYVWGRFKGITEQFIDSLRDKNTNVGFLYSYSFHNQKYIIDGQQRFTTLVLMLYYAAQTQNRDNDFRSLLKVDTPNLSFAYRVRSNTEQFLKDLFNSGLYKKEEIQRSKWYYDFYSSDISISSMIDFLDTLSKGHFNLPYEEILKISFWYYPVEETSLGEDLYITMNSRGRILDKAEKLKPLLFKKAKIGKEKDENWGKIWDDWEDFFYQRLENRDIENINVAMENFIRIVWELETCSEHNSLNPSEAILDLNLFMIQKYFNALRGIQDSTFSNEIDRLFGEKAKKDDSNKNDANFIILKSLLSGYVKFANQENTIRNIELKRIYETSYNKLHRRNYVKHIPILKFLKSYRDGSEHNYYKAILVEHNDSDCYFDEADKKMVKIMYESVQSNSCKISELEEFFWKTCSRTVSNHNIWEGNLTILIEWASIDGNFCFDELKKYSDSFDGLFMDYSGHEIDLLRRAWIVGMPEYAPVQVGSYYTFGWEWSDWRTFVTQNPSDFKSFMDSIQRLMESGFTQEEALSIYINNGKEKDYMEFAKDNFLMDFTKRSDTCDIYFEYNKKEWWICTSGGRRRHTGFLSVHHANILRAFGGNYENYNKDKMKPLNIGDWGAWYWSTSNENCIAVESQRLNLVIDIVYDASNKRCDLVLKSRKDEDVSKYASGYRKKDEGNGYYCEYSFDDFCPQNIVDKVLEKINEIESIEKL</sequence>
<dbReference type="InterPro" id="IPR004919">
    <property type="entry name" value="GmrSD_N"/>
</dbReference>
<accession>A0AAW6FZB9</accession>
<evidence type="ECO:0000313" key="2">
    <source>
        <dbReference type="EMBL" id="MDC1751839.1"/>
    </source>
</evidence>
<evidence type="ECO:0000313" key="3">
    <source>
        <dbReference type="Proteomes" id="UP001218502"/>
    </source>
</evidence>
<name>A0AAW6FZB9_BACUN</name>
<reference evidence="2" key="1">
    <citation type="submission" date="2022-10" db="EMBL/GenBank/DDBJ databases">
        <title>Human gut microbiome strain richness.</title>
        <authorList>
            <person name="Chen-Liaw A."/>
        </authorList>
    </citation>
    <scope>NUCLEOTIDE SEQUENCE</scope>
    <source>
        <strain evidence="2">A1_m1001262Bd0_191120</strain>
    </source>
</reference>
<dbReference type="PANTHER" id="PTHR35149">
    <property type="entry name" value="SLL5132 PROTEIN"/>
    <property type="match status" value="1"/>
</dbReference>
<gene>
    <name evidence="2" type="ORF">POY80_05200</name>
</gene>
<protein>
    <submittedName>
        <fullName evidence="2">DUF262 domain-containing protein</fullName>
    </submittedName>
</protein>
<dbReference type="Proteomes" id="UP001218502">
    <property type="component" value="Unassembled WGS sequence"/>
</dbReference>
<dbReference type="RefSeq" id="WP_195398895.1">
    <property type="nucleotide sequence ID" value="NZ_JAQNQY010000004.1"/>
</dbReference>
<organism evidence="2 3">
    <name type="scientific">Bacteroides uniformis</name>
    <dbReference type="NCBI Taxonomy" id="820"/>
    <lineage>
        <taxon>Bacteria</taxon>
        <taxon>Pseudomonadati</taxon>
        <taxon>Bacteroidota</taxon>
        <taxon>Bacteroidia</taxon>
        <taxon>Bacteroidales</taxon>
        <taxon>Bacteroidaceae</taxon>
        <taxon>Bacteroides</taxon>
    </lineage>
</organism>
<comment type="caution">
    <text evidence="2">The sequence shown here is derived from an EMBL/GenBank/DDBJ whole genome shotgun (WGS) entry which is preliminary data.</text>
</comment>
<feature type="domain" description="GmrSD restriction endonucleases N-terminal" evidence="1">
    <location>
        <begin position="6"/>
        <end position="206"/>
    </location>
</feature>
<dbReference type="PANTHER" id="PTHR35149:SF1">
    <property type="entry name" value="DUF5655 DOMAIN-CONTAINING PROTEIN"/>
    <property type="match status" value="1"/>
</dbReference>
<proteinExistence type="predicted"/>
<dbReference type="Pfam" id="PF03235">
    <property type="entry name" value="GmrSD_N"/>
    <property type="match status" value="1"/>
</dbReference>